<evidence type="ECO:0000256" key="4">
    <source>
        <dbReference type="ARBA" id="ARBA00023040"/>
    </source>
</evidence>
<keyword evidence="7" id="KW-0807">Transducer</keyword>
<dbReference type="InterPro" id="IPR000276">
    <property type="entry name" value="GPCR_Rhodpsn"/>
</dbReference>
<sequence>MEPVFEGSIWAEISNITPGVAPETWPLWSSNLHGSYLLIMREYGEKSTHILSLLLNGTVLVTIFKTRALQTPNNYPQIFLVANNFLFSTLDPILSIPSTFYRRWLFGYVGCQAYGFVGFLYGLNNILILAVIAIDRYTTICQPDFGNETVVLPVFQPSDFHESCLEESFGVLRGIRLLDSIQHRPRARLE</sequence>
<dbReference type="Proteomes" id="UP001626550">
    <property type="component" value="Unassembled WGS sequence"/>
</dbReference>
<dbReference type="AlphaFoldDB" id="A0ABD2Q0N7"/>
<dbReference type="Pfam" id="PF00001">
    <property type="entry name" value="7tm_1"/>
    <property type="match status" value="1"/>
</dbReference>
<dbReference type="Gene3D" id="1.20.1070.10">
    <property type="entry name" value="Rhodopsin 7-helix transmembrane proteins"/>
    <property type="match status" value="1"/>
</dbReference>
<evidence type="ECO:0000256" key="7">
    <source>
        <dbReference type="ARBA" id="ARBA00023224"/>
    </source>
</evidence>
<keyword evidence="2 8" id="KW-0812">Transmembrane</keyword>
<evidence type="ECO:0000256" key="8">
    <source>
        <dbReference type="SAM" id="Phobius"/>
    </source>
</evidence>
<proteinExistence type="predicted"/>
<evidence type="ECO:0000259" key="9">
    <source>
        <dbReference type="PROSITE" id="PS50262"/>
    </source>
</evidence>
<evidence type="ECO:0000256" key="1">
    <source>
        <dbReference type="ARBA" id="ARBA00004141"/>
    </source>
</evidence>
<feature type="transmembrane region" description="Helical" evidence="8">
    <location>
        <begin position="113"/>
        <end position="134"/>
    </location>
</feature>
<protein>
    <recommendedName>
        <fullName evidence="9">G-protein coupled receptors family 1 profile domain-containing protein</fullName>
    </recommendedName>
</protein>
<keyword evidence="6" id="KW-0675">Receptor</keyword>
<reference evidence="10 11" key="1">
    <citation type="submission" date="2024-11" db="EMBL/GenBank/DDBJ databases">
        <title>Adaptive evolution of stress response genes in parasites aligns with host niche diversity.</title>
        <authorList>
            <person name="Hahn C."/>
            <person name="Resl P."/>
        </authorList>
    </citation>
    <scope>NUCLEOTIDE SEQUENCE [LARGE SCALE GENOMIC DNA]</scope>
    <source>
        <strain evidence="10">EGGRZ-B1_66</strain>
        <tissue evidence="10">Body</tissue>
    </source>
</reference>
<comment type="caution">
    <text evidence="10">The sequence shown here is derived from an EMBL/GenBank/DDBJ whole genome shotgun (WGS) entry which is preliminary data.</text>
</comment>
<dbReference type="SUPFAM" id="SSF81321">
    <property type="entry name" value="Family A G protein-coupled receptor-like"/>
    <property type="match status" value="1"/>
</dbReference>
<keyword evidence="4" id="KW-0297">G-protein coupled receptor</keyword>
<gene>
    <name evidence="10" type="ORF">Ciccas_008194</name>
</gene>
<name>A0ABD2Q0N7_9PLAT</name>
<evidence type="ECO:0000256" key="6">
    <source>
        <dbReference type="ARBA" id="ARBA00023170"/>
    </source>
</evidence>
<evidence type="ECO:0000256" key="3">
    <source>
        <dbReference type="ARBA" id="ARBA00022989"/>
    </source>
</evidence>
<dbReference type="InterPro" id="IPR017452">
    <property type="entry name" value="GPCR_Rhodpsn_7TM"/>
</dbReference>
<evidence type="ECO:0000256" key="2">
    <source>
        <dbReference type="ARBA" id="ARBA00022692"/>
    </source>
</evidence>
<keyword evidence="5 8" id="KW-0472">Membrane</keyword>
<feature type="domain" description="G-protein coupled receptors family 1 profile" evidence="9">
    <location>
        <begin position="55"/>
        <end position="143"/>
    </location>
</feature>
<evidence type="ECO:0000256" key="5">
    <source>
        <dbReference type="ARBA" id="ARBA00023136"/>
    </source>
</evidence>
<evidence type="ECO:0000313" key="10">
    <source>
        <dbReference type="EMBL" id="KAL3313205.1"/>
    </source>
</evidence>
<dbReference type="GO" id="GO:0016020">
    <property type="term" value="C:membrane"/>
    <property type="evidence" value="ECO:0007669"/>
    <property type="project" value="UniProtKB-SubCell"/>
</dbReference>
<dbReference type="InterPro" id="IPR050125">
    <property type="entry name" value="GPCR_opsins"/>
</dbReference>
<organism evidence="10 11">
    <name type="scientific">Cichlidogyrus casuarinus</name>
    <dbReference type="NCBI Taxonomy" id="1844966"/>
    <lineage>
        <taxon>Eukaryota</taxon>
        <taxon>Metazoa</taxon>
        <taxon>Spiralia</taxon>
        <taxon>Lophotrochozoa</taxon>
        <taxon>Platyhelminthes</taxon>
        <taxon>Monogenea</taxon>
        <taxon>Monopisthocotylea</taxon>
        <taxon>Dactylogyridea</taxon>
        <taxon>Ancyrocephalidae</taxon>
        <taxon>Cichlidogyrus</taxon>
    </lineage>
</organism>
<keyword evidence="3 8" id="KW-1133">Transmembrane helix</keyword>
<keyword evidence="11" id="KW-1185">Reference proteome</keyword>
<evidence type="ECO:0000313" key="11">
    <source>
        <dbReference type="Proteomes" id="UP001626550"/>
    </source>
</evidence>
<dbReference type="GO" id="GO:0004930">
    <property type="term" value="F:G protein-coupled receptor activity"/>
    <property type="evidence" value="ECO:0007669"/>
    <property type="project" value="UniProtKB-KW"/>
</dbReference>
<dbReference type="PROSITE" id="PS50262">
    <property type="entry name" value="G_PROTEIN_RECEP_F1_2"/>
    <property type="match status" value="1"/>
</dbReference>
<dbReference type="EMBL" id="JBJKFK010001395">
    <property type="protein sequence ID" value="KAL3313205.1"/>
    <property type="molecule type" value="Genomic_DNA"/>
</dbReference>
<accession>A0ABD2Q0N7</accession>
<comment type="subcellular location">
    <subcellularLocation>
        <location evidence="1">Membrane</location>
        <topology evidence="1">Multi-pass membrane protein</topology>
    </subcellularLocation>
</comment>
<dbReference type="PANTHER" id="PTHR24240">
    <property type="entry name" value="OPSIN"/>
    <property type="match status" value="1"/>
</dbReference>